<keyword evidence="2" id="KW-1185">Reference proteome</keyword>
<dbReference type="AlphaFoldDB" id="A0A6L5QG15"/>
<dbReference type="Pfam" id="PF02082">
    <property type="entry name" value="Rrf2"/>
    <property type="match status" value="1"/>
</dbReference>
<name>A0A6L5QG15_9BURK</name>
<dbReference type="EMBL" id="WKJM01000009">
    <property type="protein sequence ID" value="MRX08707.1"/>
    <property type="molecule type" value="Genomic_DNA"/>
</dbReference>
<dbReference type="RefSeq" id="WP_154367355.1">
    <property type="nucleotide sequence ID" value="NZ_WKJM01000009.1"/>
</dbReference>
<dbReference type="Gene3D" id="1.10.10.10">
    <property type="entry name" value="Winged helix-like DNA-binding domain superfamily/Winged helix DNA-binding domain"/>
    <property type="match status" value="1"/>
</dbReference>
<evidence type="ECO:0000313" key="2">
    <source>
        <dbReference type="Proteomes" id="UP000481037"/>
    </source>
</evidence>
<dbReference type="SUPFAM" id="SSF46785">
    <property type="entry name" value="Winged helix' DNA-binding domain"/>
    <property type="match status" value="1"/>
</dbReference>
<evidence type="ECO:0000313" key="1">
    <source>
        <dbReference type="EMBL" id="MRX08707.1"/>
    </source>
</evidence>
<organism evidence="1 2">
    <name type="scientific">Duganella alba</name>
    <dbReference type="NCBI Taxonomy" id="2666081"/>
    <lineage>
        <taxon>Bacteria</taxon>
        <taxon>Pseudomonadati</taxon>
        <taxon>Pseudomonadota</taxon>
        <taxon>Betaproteobacteria</taxon>
        <taxon>Burkholderiales</taxon>
        <taxon>Oxalobacteraceae</taxon>
        <taxon>Telluria group</taxon>
        <taxon>Duganella</taxon>
    </lineage>
</organism>
<dbReference type="Proteomes" id="UP000481037">
    <property type="component" value="Unassembled WGS sequence"/>
</dbReference>
<sequence>MSLKNVQFTVAAHVAAVLGDRYGEYVTSAILAGSVHAEATFVRRSIAKLTRAGIVIATRGKHGACTLARPPAEITLLDIYRASEAPATFAIHGYPVQPACVISRQIKHTMHAVLDDAQSGFEARLADRTLADLIGDIRRHDGNAIAA</sequence>
<dbReference type="PANTHER" id="PTHR33221:SF15">
    <property type="entry name" value="HTH-TYPE TRANSCRIPTIONAL REGULATOR YWGB-RELATED"/>
    <property type="match status" value="1"/>
</dbReference>
<dbReference type="GO" id="GO:0005829">
    <property type="term" value="C:cytosol"/>
    <property type="evidence" value="ECO:0007669"/>
    <property type="project" value="TreeGrafter"/>
</dbReference>
<dbReference type="PANTHER" id="PTHR33221">
    <property type="entry name" value="WINGED HELIX-TURN-HELIX TRANSCRIPTIONAL REGULATOR, RRF2 FAMILY"/>
    <property type="match status" value="1"/>
</dbReference>
<proteinExistence type="predicted"/>
<protein>
    <submittedName>
        <fullName evidence="1">BadM/Rrf2 family transcriptional regulator</fullName>
    </submittedName>
</protein>
<reference evidence="1 2" key="1">
    <citation type="submission" date="2019-11" db="EMBL/GenBank/DDBJ databases">
        <title>Novel species isolated from a subtropical stream in China.</title>
        <authorList>
            <person name="Lu H."/>
        </authorList>
    </citation>
    <scope>NUCLEOTIDE SEQUENCE [LARGE SCALE GENOMIC DNA]</scope>
    <source>
        <strain evidence="1 2">FT25W</strain>
    </source>
</reference>
<dbReference type="InterPro" id="IPR000944">
    <property type="entry name" value="Tscrpt_reg_Rrf2"/>
</dbReference>
<dbReference type="GO" id="GO:0003700">
    <property type="term" value="F:DNA-binding transcription factor activity"/>
    <property type="evidence" value="ECO:0007669"/>
    <property type="project" value="TreeGrafter"/>
</dbReference>
<comment type="caution">
    <text evidence="1">The sequence shown here is derived from an EMBL/GenBank/DDBJ whole genome shotgun (WGS) entry which is preliminary data.</text>
</comment>
<gene>
    <name evidence="1" type="ORF">GJ697_12740</name>
</gene>
<accession>A0A6L5QG15</accession>
<dbReference type="InterPro" id="IPR036390">
    <property type="entry name" value="WH_DNA-bd_sf"/>
</dbReference>
<dbReference type="PROSITE" id="PS51197">
    <property type="entry name" value="HTH_RRF2_2"/>
    <property type="match status" value="1"/>
</dbReference>
<dbReference type="InterPro" id="IPR036388">
    <property type="entry name" value="WH-like_DNA-bd_sf"/>
</dbReference>